<reference evidence="1 2" key="2">
    <citation type="submission" date="2018-11" db="EMBL/GenBank/DDBJ databases">
        <authorList>
            <consortium name="Pathogen Informatics"/>
        </authorList>
    </citation>
    <scope>NUCLEOTIDE SEQUENCE [LARGE SCALE GENOMIC DNA]</scope>
    <source>
        <strain evidence="1 2">NST_G2</strain>
    </source>
</reference>
<evidence type="ECO:0000313" key="1">
    <source>
        <dbReference type="EMBL" id="VDL88195.1"/>
    </source>
</evidence>
<reference evidence="3" key="1">
    <citation type="submission" date="2016-06" db="UniProtKB">
        <authorList>
            <consortium name="WormBaseParasite"/>
        </authorList>
    </citation>
    <scope>IDENTIFICATION</scope>
</reference>
<sequence>MARMAEKMQEYVDRNEWKHFFVTIKPVCGPPMKAATSVLNADGTTLLTETTQILKPWAEHFRSVFNVPSTVFDAAID</sequence>
<dbReference type="OrthoDB" id="425681at2759"/>
<dbReference type="Proteomes" id="UP000275846">
    <property type="component" value="Unassembled WGS sequence"/>
</dbReference>
<evidence type="ECO:0000313" key="2">
    <source>
        <dbReference type="Proteomes" id="UP000275846"/>
    </source>
</evidence>
<dbReference type="WBParaSite" id="SSLN_0000187701-mRNA-1">
    <property type="protein sequence ID" value="SSLN_0000187701-mRNA-1"/>
    <property type="gene ID" value="SSLN_0000187701"/>
</dbReference>
<name>A0A183SC62_SCHSO</name>
<dbReference type="EMBL" id="UYSU01007331">
    <property type="protein sequence ID" value="VDL88195.1"/>
    <property type="molecule type" value="Genomic_DNA"/>
</dbReference>
<gene>
    <name evidence="1" type="ORF">SSLN_LOCUS1810</name>
</gene>
<protein>
    <submittedName>
        <fullName evidence="1 3">Uncharacterized protein</fullName>
    </submittedName>
</protein>
<accession>A0A183SC62</accession>
<dbReference type="AlphaFoldDB" id="A0A183SC62"/>
<proteinExistence type="predicted"/>
<keyword evidence="2" id="KW-1185">Reference proteome</keyword>
<evidence type="ECO:0000313" key="3">
    <source>
        <dbReference type="WBParaSite" id="SSLN_0000187701-mRNA-1"/>
    </source>
</evidence>
<organism evidence="3">
    <name type="scientific">Schistocephalus solidus</name>
    <name type="common">Tapeworm</name>
    <dbReference type="NCBI Taxonomy" id="70667"/>
    <lineage>
        <taxon>Eukaryota</taxon>
        <taxon>Metazoa</taxon>
        <taxon>Spiralia</taxon>
        <taxon>Lophotrochozoa</taxon>
        <taxon>Platyhelminthes</taxon>
        <taxon>Cestoda</taxon>
        <taxon>Eucestoda</taxon>
        <taxon>Diphyllobothriidea</taxon>
        <taxon>Diphyllobothriidae</taxon>
        <taxon>Schistocephalus</taxon>
    </lineage>
</organism>